<protein>
    <submittedName>
        <fullName evidence="1">Uncharacterized protein</fullName>
    </submittedName>
</protein>
<reference evidence="1" key="2">
    <citation type="submission" date="2025-09" db="UniProtKB">
        <authorList>
            <consortium name="Ensembl"/>
        </authorList>
    </citation>
    <scope>IDENTIFICATION</scope>
</reference>
<dbReference type="Ensembl" id="ENSPMGT00000019145.1">
    <property type="protein sequence ID" value="ENSPMGP00000017941.1"/>
    <property type="gene ID" value="ENSPMGG00000014681.1"/>
</dbReference>
<proteinExistence type="predicted"/>
<evidence type="ECO:0000313" key="2">
    <source>
        <dbReference type="Proteomes" id="UP000261520"/>
    </source>
</evidence>
<sequence>QPAQAQLCVSALCAARDTPPAQHVLFDELVTRTAVQAQLQPAVVLRKVQKVLRHANGEGQIAAHASDNDGSAHVSGLDFHLAPHTRAWQVFSGGLVNLLICAAQVGFKDHCDLKSAQACLRFNTLSLIDLKELQDKRNAGGWRGTVE</sequence>
<organism evidence="1 2">
    <name type="scientific">Periophthalmus magnuspinnatus</name>
    <dbReference type="NCBI Taxonomy" id="409849"/>
    <lineage>
        <taxon>Eukaryota</taxon>
        <taxon>Metazoa</taxon>
        <taxon>Chordata</taxon>
        <taxon>Craniata</taxon>
        <taxon>Vertebrata</taxon>
        <taxon>Euteleostomi</taxon>
        <taxon>Actinopterygii</taxon>
        <taxon>Neopterygii</taxon>
        <taxon>Teleostei</taxon>
        <taxon>Neoteleostei</taxon>
        <taxon>Acanthomorphata</taxon>
        <taxon>Gobiaria</taxon>
        <taxon>Gobiiformes</taxon>
        <taxon>Gobioidei</taxon>
        <taxon>Gobiidae</taxon>
        <taxon>Oxudercinae</taxon>
        <taxon>Periophthalmus</taxon>
    </lineage>
</organism>
<keyword evidence="2" id="KW-1185">Reference proteome</keyword>
<evidence type="ECO:0000313" key="1">
    <source>
        <dbReference type="Ensembl" id="ENSPMGP00000017941.1"/>
    </source>
</evidence>
<accession>A0A3B4ANI5</accession>
<reference evidence="1" key="1">
    <citation type="submission" date="2025-08" db="UniProtKB">
        <authorList>
            <consortium name="Ensembl"/>
        </authorList>
    </citation>
    <scope>IDENTIFICATION</scope>
</reference>
<dbReference type="Proteomes" id="UP000261520">
    <property type="component" value="Unplaced"/>
</dbReference>
<name>A0A3B4ANI5_9GOBI</name>
<dbReference type="AlphaFoldDB" id="A0A3B4ANI5"/>